<evidence type="ECO:0000313" key="3">
    <source>
        <dbReference type="EMBL" id="TRW17565.1"/>
    </source>
</evidence>
<dbReference type="EMBL" id="VJWA01000001">
    <property type="protein sequence ID" value="TRW17565.1"/>
    <property type="molecule type" value="Genomic_DNA"/>
</dbReference>
<feature type="domain" description="Ice-binding protein C-terminal" evidence="2">
    <location>
        <begin position="222"/>
        <end position="245"/>
    </location>
</feature>
<dbReference type="Gene3D" id="2.60.120.260">
    <property type="entry name" value="Galactose-binding domain-like"/>
    <property type="match status" value="1"/>
</dbReference>
<feature type="signal peptide" evidence="1">
    <location>
        <begin position="1"/>
        <end position="22"/>
    </location>
</feature>
<dbReference type="OrthoDB" id="7586320at2"/>
<dbReference type="InterPro" id="IPR013424">
    <property type="entry name" value="Ice-binding_C"/>
</dbReference>
<dbReference type="RefSeq" id="WP_143555110.1">
    <property type="nucleotide sequence ID" value="NZ_VJWA01000001.1"/>
</dbReference>
<gene>
    <name evidence="3" type="ORF">FMM06_05280</name>
</gene>
<dbReference type="NCBIfam" id="NF035944">
    <property type="entry name" value="PEPxxWA-CTERM"/>
    <property type="match status" value="1"/>
</dbReference>
<comment type="caution">
    <text evidence="3">The sequence shown here is derived from an EMBL/GenBank/DDBJ whole genome shotgun (WGS) entry which is preliminary data.</text>
</comment>
<dbReference type="Pfam" id="PF07589">
    <property type="entry name" value="PEP-CTERM"/>
    <property type="match status" value="1"/>
</dbReference>
<reference evidence="3 4" key="1">
    <citation type="submission" date="2019-07" db="EMBL/GenBank/DDBJ databases">
        <title>Novel species isolated from glacier.</title>
        <authorList>
            <person name="Liu Q."/>
            <person name="Xin Y.-H."/>
        </authorList>
    </citation>
    <scope>NUCLEOTIDE SEQUENCE [LARGE SCALE GENOMIC DNA]</scope>
    <source>
        <strain evidence="3 4">LB1R16</strain>
    </source>
</reference>
<keyword evidence="1" id="KW-0732">Signal</keyword>
<evidence type="ECO:0000256" key="1">
    <source>
        <dbReference type="SAM" id="SignalP"/>
    </source>
</evidence>
<keyword evidence="4" id="KW-1185">Reference proteome</keyword>
<feature type="chain" id="PRO_5022019299" evidence="1">
    <location>
        <begin position="23"/>
        <end position="250"/>
    </location>
</feature>
<dbReference type="AlphaFoldDB" id="A0A552UH70"/>
<name>A0A552UH70_9SPHN</name>
<accession>A0A552UH70</accession>
<dbReference type="Proteomes" id="UP000317894">
    <property type="component" value="Unassembled WGS sequence"/>
</dbReference>
<proteinExistence type="predicted"/>
<sequence length="250" mass="25831">MSKTLILASAVLAIGAAAPAAAVTNLIKNGSFELGALGTGGFTNYTLLNTPDGVPAQDQAASIIGYNNTNSYPTGAYGESVTPDNTPSGSPDAVGNQAAYFVGDFSVNESINQLTYLTPGNYRMGFSYYLTANGLANVGNSSLQATIIGVEVASTMITGASTAQTWLYASGVAQITLAGHYRTSFVFNSNQFPSKDVVIDRVFAVATNDPATVVIPPTPALVPEPTTWALLIAGFAMTGVSLRRRKSVAA</sequence>
<organism evidence="3 4">
    <name type="scientific">Glacieibacterium frigidum</name>
    <dbReference type="NCBI Taxonomy" id="2593303"/>
    <lineage>
        <taxon>Bacteria</taxon>
        <taxon>Pseudomonadati</taxon>
        <taxon>Pseudomonadota</taxon>
        <taxon>Alphaproteobacteria</taxon>
        <taxon>Sphingomonadales</taxon>
        <taxon>Sphingosinicellaceae</taxon>
        <taxon>Glacieibacterium</taxon>
    </lineage>
</organism>
<dbReference type="NCBIfam" id="TIGR02595">
    <property type="entry name" value="PEP_CTERM"/>
    <property type="match status" value="1"/>
</dbReference>
<protein>
    <submittedName>
        <fullName evidence="3">PEP-CTERM sorting domain-containing protein</fullName>
    </submittedName>
</protein>
<evidence type="ECO:0000259" key="2">
    <source>
        <dbReference type="Pfam" id="PF07589"/>
    </source>
</evidence>
<evidence type="ECO:0000313" key="4">
    <source>
        <dbReference type="Proteomes" id="UP000317894"/>
    </source>
</evidence>